<name>A0A2T0RYV5_9RHOB</name>
<keyword evidence="7" id="KW-0732">Signal</keyword>
<keyword evidence="3 6" id="KW-0479">Metal-binding</keyword>
<reference evidence="9 10" key="1">
    <citation type="submission" date="2018-03" db="EMBL/GenBank/DDBJ databases">
        <title>Genomic Encyclopedia of Archaeal and Bacterial Type Strains, Phase II (KMG-II): from individual species to whole genera.</title>
        <authorList>
            <person name="Goeker M."/>
        </authorList>
    </citation>
    <scope>NUCLEOTIDE SEQUENCE [LARGE SCALE GENOMIC DNA]</scope>
    <source>
        <strain evidence="9 10">DSM 29328</strain>
    </source>
</reference>
<keyword evidence="10" id="KW-1185">Reference proteome</keyword>
<dbReference type="PROSITE" id="PS51007">
    <property type="entry name" value="CYTC"/>
    <property type="match status" value="2"/>
</dbReference>
<evidence type="ECO:0000256" key="7">
    <source>
        <dbReference type="SAM" id="SignalP"/>
    </source>
</evidence>
<keyword evidence="1" id="KW-0813">Transport</keyword>
<evidence type="ECO:0000256" key="5">
    <source>
        <dbReference type="ARBA" id="ARBA00023004"/>
    </source>
</evidence>
<dbReference type="InterPro" id="IPR009056">
    <property type="entry name" value="Cyt_c-like_dom"/>
</dbReference>
<dbReference type="EMBL" id="PVTD01000001">
    <property type="protein sequence ID" value="PRY26348.1"/>
    <property type="molecule type" value="Genomic_DNA"/>
</dbReference>
<dbReference type="GO" id="GO:0046872">
    <property type="term" value="F:metal ion binding"/>
    <property type="evidence" value="ECO:0007669"/>
    <property type="project" value="UniProtKB-KW"/>
</dbReference>
<protein>
    <submittedName>
        <fullName evidence="9">Cytochrome c</fullName>
    </submittedName>
</protein>
<accession>A0A2T0RYV5</accession>
<evidence type="ECO:0000313" key="10">
    <source>
        <dbReference type="Proteomes" id="UP000239480"/>
    </source>
</evidence>
<dbReference type="AlphaFoldDB" id="A0A2T0RYV5"/>
<evidence type="ECO:0000256" key="4">
    <source>
        <dbReference type="ARBA" id="ARBA00022982"/>
    </source>
</evidence>
<dbReference type="PRINTS" id="PR00604">
    <property type="entry name" value="CYTCHRMECIAB"/>
</dbReference>
<evidence type="ECO:0000256" key="2">
    <source>
        <dbReference type="ARBA" id="ARBA00022617"/>
    </source>
</evidence>
<dbReference type="Pfam" id="PF00034">
    <property type="entry name" value="Cytochrom_C"/>
    <property type="match status" value="1"/>
</dbReference>
<keyword evidence="5 6" id="KW-0408">Iron</keyword>
<feature type="domain" description="Cytochrome c" evidence="8">
    <location>
        <begin position="27"/>
        <end position="130"/>
    </location>
</feature>
<organism evidence="9 10">
    <name type="scientific">Aliiruegeria haliotis</name>
    <dbReference type="NCBI Taxonomy" id="1280846"/>
    <lineage>
        <taxon>Bacteria</taxon>
        <taxon>Pseudomonadati</taxon>
        <taxon>Pseudomonadota</taxon>
        <taxon>Alphaproteobacteria</taxon>
        <taxon>Rhodobacterales</taxon>
        <taxon>Roseobacteraceae</taxon>
        <taxon>Aliiruegeria</taxon>
    </lineage>
</organism>
<dbReference type="GO" id="GO:0020037">
    <property type="term" value="F:heme binding"/>
    <property type="evidence" value="ECO:0007669"/>
    <property type="project" value="InterPro"/>
</dbReference>
<feature type="domain" description="Cytochrome c" evidence="8">
    <location>
        <begin position="159"/>
        <end position="235"/>
    </location>
</feature>
<evidence type="ECO:0000256" key="6">
    <source>
        <dbReference type="PROSITE-ProRule" id="PRU00433"/>
    </source>
</evidence>
<dbReference type="PANTHER" id="PTHR11961">
    <property type="entry name" value="CYTOCHROME C"/>
    <property type="match status" value="1"/>
</dbReference>
<dbReference type="InterPro" id="IPR002327">
    <property type="entry name" value="Cyt_c_1A/1B"/>
</dbReference>
<dbReference type="SUPFAM" id="SSF46626">
    <property type="entry name" value="Cytochrome c"/>
    <property type="match status" value="2"/>
</dbReference>
<sequence>MIGLRILAGLAVALLAPAGSSGASEFGDVERGAEYWKQCRTCHRIGPNASNKVGPNLNYIFGRAFGAAEGYRYSNAMRAAGAAGRVWDLDQLDAYITDPRGFLKGTKMTFKGIRDPQERADVLAWLRANSDNPQDIPEAAPTAIGTDHNVDPAILAIQGDPEYGEYLSSECLTCHRADGEMEGIPSVTGWPEDSFVIAMHAYRDKARDHPVMQMLAGRLNNEEIAALAAYFAALGVD</sequence>
<comment type="caution">
    <text evidence="9">The sequence shown here is derived from an EMBL/GenBank/DDBJ whole genome shotgun (WGS) entry which is preliminary data.</text>
</comment>
<dbReference type="GO" id="GO:0009055">
    <property type="term" value="F:electron transfer activity"/>
    <property type="evidence" value="ECO:0007669"/>
    <property type="project" value="InterPro"/>
</dbReference>
<evidence type="ECO:0000313" key="9">
    <source>
        <dbReference type="EMBL" id="PRY26348.1"/>
    </source>
</evidence>
<proteinExistence type="predicted"/>
<gene>
    <name evidence="9" type="ORF">CLV78_101443</name>
</gene>
<dbReference type="InterPro" id="IPR036909">
    <property type="entry name" value="Cyt_c-like_dom_sf"/>
</dbReference>
<keyword evidence="4" id="KW-0249">Electron transport</keyword>
<evidence type="ECO:0000256" key="1">
    <source>
        <dbReference type="ARBA" id="ARBA00022448"/>
    </source>
</evidence>
<feature type="signal peptide" evidence="7">
    <location>
        <begin position="1"/>
        <end position="23"/>
    </location>
</feature>
<evidence type="ECO:0000256" key="3">
    <source>
        <dbReference type="ARBA" id="ARBA00022723"/>
    </source>
</evidence>
<dbReference type="OrthoDB" id="9805828at2"/>
<evidence type="ECO:0000259" key="8">
    <source>
        <dbReference type="PROSITE" id="PS51007"/>
    </source>
</evidence>
<dbReference type="RefSeq" id="WP_106203128.1">
    <property type="nucleotide sequence ID" value="NZ_PVTD01000001.1"/>
</dbReference>
<feature type="chain" id="PRO_5015692357" evidence="7">
    <location>
        <begin position="24"/>
        <end position="237"/>
    </location>
</feature>
<keyword evidence="2 6" id="KW-0349">Heme</keyword>
<dbReference type="Proteomes" id="UP000239480">
    <property type="component" value="Unassembled WGS sequence"/>
</dbReference>
<dbReference type="Gene3D" id="1.10.760.10">
    <property type="entry name" value="Cytochrome c-like domain"/>
    <property type="match status" value="2"/>
</dbReference>